<feature type="compositionally biased region" description="Basic and acidic residues" evidence="2">
    <location>
        <begin position="10"/>
        <end position="37"/>
    </location>
</feature>
<dbReference type="InterPro" id="IPR036890">
    <property type="entry name" value="HATPase_C_sf"/>
</dbReference>
<dbReference type="InterPro" id="IPR003594">
    <property type="entry name" value="HATPase_dom"/>
</dbReference>
<evidence type="ECO:0000259" key="3">
    <source>
        <dbReference type="Pfam" id="PF13581"/>
    </source>
</evidence>
<dbReference type="SUPFAM" id="SSF55874">
    <property type="entry name" value="ATPase domain of HSP90 chaperone/DNA topoisomerase II/histidine kinase"/>
    <property type="match status" value="1"/>
</dbReference>
<organism evidence="4 5">
    <name type="scientific">Zeimonas arvi</name>
    <dbReference type="NCBI Taxonomy" id="2498847"/>
    <lineage>
        <taxon>Bacteria</taxon>
        <taxon>Pseudomonadati</taxon>
        <taxon>Pseudomonadota</taxon>
        <taxon>Betaproteobacteria</taxon>
        <taxon>Burkholderiales</taxon>
        <taxon>Burkholderiaceae</taxon>
        <taxon>Zeimonas</taxon>
    </lineage>
</organism>
<dbReference type="AlphaFoldDB" id="A0A5C8NVS4"/>
<feature type="compositionally biased region" description="Basic and acidic residues" evidence="2">
    <location>
        <begin position="53"/>
        <end position="65"/>
    </location>
</feature>
<dbReference type="Pfam" id="PF13581">
    <property type="entry name" value="HATPase_c_2"/>
    <property type="match status" value="1"/>
</dbReference>
<dbReference type="OrthoDB" id="327549at2"/>
<accession>A0A5C8NVS4</accession>
<dbReference type="GO" id="GO:0004674">
    <property type="term" value="F:protein serine/threonine kinase activity"/>
    <property type="evidence" value="ECO:0007669"/>
    <property type="project" value="UniProtKB-KW"/>
</dbReference>
<protein>
    <submittedName>
        <fullName evidence="4">ATP-binding protein</fullName>
    </submittedName>
</protein>
<dbReference type="CDD" id="cd16936">
    <property type="entry name" value="HATPase_RsbW-like"/>
    <property type="match status" value="1"/>
</dbReference>
<keyword evidence="4" id="KW-0067">ATP-binding</keyword>
<keyword evidence="1" id="KW-0808">Transferase</keyword>
<dbReference type="PANTHER" id="PTHR35526">
    <property type="entry name" value="ANTI-SIGMA-F FACTOR RSBW-RELATED"/>
    <property type="match status" value="1"/>
</dbReference>
<dbReference type="PANTHER" id="PTHR35526:SF6">
    <property type="entry name" value="SLR1861 PROTEIN"/>
    <property type="match status" value="1"/>
</dbReference>
<dbReference type="GO" id="GO:0005524">
    <property type="term" value="F:ATP binding"/>
    <property type="evidence" value="ECO:0007669"/>
    <property type="project" value="UniProtKB-KW"/>
</dbReference>
<feature type="domain" description="Histidine kinase/HSP90-like ATPase" evidence="3">
    <location>
        <begin position="87"/>
        <end position="208"/>
    </location>
</feature>
<dbReference type="InterPro" id="IPR050267">
    <property type="entry name" value="Anti-sigma-factor_SerPK"/>
</dbReference>
<evidence type="ECO:0000313" key="5">
    <source>
        <dbReference type="Proteomes" id="UP000321548"/>
    </source>
</evidence>
<feature type="region of interest" description="Disordered" evidence="2">
    <location>
        <begin position="1"/>
        <end position="67"/>
    </location>
</feature>
<name>A0A5C8NVS4_9BURK</name>
<keyword evidence="1" id="KW-0418">Kinase</keyword>
<keyword evidence="4" id="KW-0547">Nucleotide-binding</keyword>
<proteinExistence type="predicted"/>
<reference evidence="4 5" key="1">
    <citation type="submission" date="2019-06" db="EMBL/GenBank/DDBJ databases">
        <title>Quisquiliibacterium sp. nov., isolated from a maize field.</title>
        <authorList>
            <person name="Lin S.-Y."/>
            <person name="Tsai C.-F."/>
            <person name="Young C.-C."/>
        </authorList>
    </citation>
    <scope>NUCLEOTIDE SEQUENCE [LARGE SCALE GENOMIC DNA]</scope>
    <source>
        <strain evidence="4 5">CC-CFT501</strain>
    </source>
</reference>
<evidence type="ECO:0000256" key="2">
    <source>
        <dbReference type="SAM" id="MobiDB-lite"/>
    </source>
</evidence>
<sequence length="219" mass="23640">MGSDPQAESRPGDPAHPGDRADRPRDGRRPRAGDGGRLRRFRHQAGRAVAVAGEDRGAARPERSGRVSAATTRRRIVRNLSCQAVRASLPELLGFAIEVASEAGLDEQTAHAVRLAVEEACVNVIEHGYADMPPGPIELTIAGDPGGVRVEIADRARPFAPDAAPVPDLQAAVEDRPMGGLGWLLIRELMDEVRHAPREGGGNRLTMIRRFRPSDSNRH</sequence>
<keyword evidence="5" id="KW-1185">Reference proteome</keyword>
<comment type="caution">
    <text evidence="4">The sequence shown here is derived from an EMBL/GenBank/DDBJ whole genome shotgun (WGS) entry which is preliminary data.</text>
</comment>
<dbReference type="EMBL" id="VDUY01000004">
    <property type="protein sequence ID" value="TXL65337.1"/>
    <property type="molecule type" value="Genomic_DNA"/>
</dbReference>
<dbReference type="Gene3D" id="3.30.565.10">
    <property type="entry name" value="Histidine kinase-like ATPase, C-terminal domain"/>
    <property type="match status" value="1"/>
</dbReference>
<evidence type="ECO:0000256" key="1">
    <source>
        <dbReference type="ARBA" id="ARBA00022527"/>
    </source>
</evidence>
<dbReference type="Proteomes" id="UP000321548">
    <property type="component" value="Unassembled WGS sequence"/>
</dbReference>
<evidence type="ECO:0000313" key="4">
    <source>
        <dbReference type="EMBL" id="TXL65337.1"/>
    </source>
</evidence>
<gene>
    <name evidence="4" type="ORF">FHP08_11145</name>
</gene>
<keyword evidence="1" id="KW-0723">Serine/threonine-protein kinase</keyword>